<proteinExistence type="predicted"/>
<dbReference type="Proteomes" id="UP000193689">
    <property type="component" value="Unassembled WGS sequence"/>
</dbReference>
<feature type="transmembrane region" description="Helical" evidence="1">
    <location>
        <begin position="97"/>
        <end position="116"/>
    </location>
</feature>
<evidence type="ECO:0000313" key="3">
    <source>
        <dbReference type="Proteomes" id="UP000193689"/>
    </source>
</evidence>
<gene>
    <name evidence="2" type="ORF">BCR38DRAFT_443449</name>
</gene>
<dbReference type="InParanoid" id="A0A1Y2DL58"/>
<reference evidence="2 3" key="1">
    <citation type="submission" date="2016-07" db="EMBL/GenBank/DDBJ databases">
        <title>Pervasive Adenine N6-methylation of Active Genes in Fungi.</title>
        <authorList>
            <consortium name="DOE Joint Genome Institute"/>
            <person name="Mondo S.J."/>
            <person name="Dannebaum R.O."/>
            <person name="Kuo R.C."/>
            <person name="Labutti K."/>
            <person name="Haridas S."/>
            <person name="Kuo A."/>
            <person name="Salamov A."/>
            <person name="Ahrendt S.R."/>
            <person name="Lipzen A."/>
            <person name="Sullivan W."/>
            <person name="Andreopoulos W.B."/>
            <person name="Clum A."/>
            <person name="Lindquist E."/>
            <person name="Daum C."/>
            <person name="Ramamoorthy G.K."/>
            <person name="Gryganskyi A."/>
            <person name="Culley D."/>
            <person name="Magnuson J.K."/>
            <person name="James T.Y."/>
            <person name="O'Malley M.A."/>
            <person name="Stajich J.E."/>
            <person name="Spatafora J.W."/>
            <person name="Visel A."/>
            <person name="Grigoriev I.V."/>
        </authorList>
    </citation>
    <scope>NUCLEOTIDE SEQUENCE [LARGE SCALE GENOMIC DNA]</scope>
    <source>
        <strain evidence="2 3">CBS 129021</strain>
    </source>
</reference>
<dbReference type="RefSeq" id="XP_040712385.1">
    <property type="nucleotide sequence ID" value="XM_040860872.1"/>
</dbReference>
<dbReference type="GeneID" id="63777084"/>
<keyword evidence="1" id="KW-0812">Transmembrane</keyword>
<protein>
    <submittedName>
        <fullName evidence="2">Uncharacterized protein</fullName>
    </submittedName>
</protein>
<comment type="caution">
    <text evidence="2">The sequence shown here is derived from an EMBL/GenBank/DDBJ whole genome shotgun (WGS) entry which is preliminary data.</text>
</comment>
<keyword evidence="3" id="KW-1185">Reference proteome</keyword>
<keyword evidence="1" id="KW-1133">Transmembrane helix</keyword>
<organism evidence="2 3">
    <name type="scientific">Pseudomassariella vexata</name>
    <dbReference type="NCBI Taxonomy" id="1141098"/>
    <lineage>
        <taxon>Eukaryota</taxon>
        <taxon>Fungi</taxon>
        <taxon>Dikarya</taxon>
        <taxon>Ascomycota</taxon>
        <taxon>Pezizomycotina</taxon>
        <taxon>Sordariomycetes</taxon>
        <taxon>Xylariomycetidae</taxon>
        <taxon>Amphisphaeriales</taxon>
        <taxon>Pseudomassariaceae</taxon>
        <taxon>Pseudomassariella</taxon>
    </lineage>
</organism>
<evidence type="ECO:0000313" key="2">
    <source>
        <dbReference type="EMBL" id="ORY59951.1"/>
    </source>
</evidence>
<dbReference type="EMBL" id="MCFJ01000012">
    <property type="protein sequence ID" value="ORY59951.1"/>
    <property type="molecule type" value="Genomic_DNA"/>
</dbReference>
<dbReference type="AlphaFoldDB" id="A0A1Y2DL58"/>
<accession>A0A1Y2DL58</accession>
<evidence type="ECO:0000256" key="1">
    <source>
        <dbReference type="SAM" id="Phobius"/>
    </source>
</evidence>
<sequence>MQMAIHPTAQQGHHCPTVGRLRAAAYTLTSTANRRVRPIPVPLPGQHFHVAVQPQTCQACQSPRNPRRSRDVDVSFIQDKYAESRELSSGRGVLPSLFFFPVLVWCVWIGCAAQVIRCRWKLHTTLGAVSPGIYFHSCLQLHHASSSCKSWTDSPR</sequence>
<keyword evidence="1" id="KW-0472">Membrane</keyword>
<name>A0A1Y2DL58_9PEZI</name>